<keyword evidence="3" id="KW-1185">Reference proteome</keyword>
<dbReference type="Gene3D" id="2.60.40.10">
    <property type="entry name" value="Immunoglobulins"/>
    <property type="match status" value="1"/>
</dbReference>
<dbReference type="SUPFAM" id="SSF49785">
    <property type="entry name" value="Galactose-binding domain-like"/>
    <property type="match status" value="1"/>
</dbReference>
<dbReference type="InterPro" id="IPR013783">
    <property type="entry name" value="Ig-like_fold"/>
</dbReference>
<sequence>MRIHGWRPLVLVGAVLAGIVAAGITGPAAADRSVHRGLTLGADVAQVAVTPVPCAKQGFELRFGNTGKNAVYADAFLEADAPLTLSRKLVSSYLPPGYTLKVRIDVNAPRGTAPGTYSISVKAGDQELTLPVEVGEAPVDTTGNLARYVPVTASSEHLPVYPVCGAVDGDRDSEHWAKGTGWNDATRGNFPDWVQVTFDQPQAVSRVDLYTLNSKQYPAAGYGLKDWDVLAQVNGSWQPVAQVRDNKAGLTSSTFTPVTATAVRILALASNEGLTYSRIVELEIYQ</sequence>
<gene>
    <name evidence="2" type="ORF">GCM10009789_05580</name>
</gene>
<proteinExistence type="predicted"/>
<evidence type="ECO:0000313" key="2">
    <source>
        <dbReference type="EMBL" id="GAA1555023.1"/>
    </source>
</evidence>
<feature type="domain" description="F5/8 type C" evidence="1">
    <location>
        <begin position="134"/>
        <end position="286"/>
    </location>
</feature>
<name>A0ABN2CBS9_9ACTN</name>
<dbReference type="Pfam" id="PF00754">
    <property type="entry name" value="F5_F8_type_C"/>
    <property type="match status" value="1"/>
</dbReference>
<evidence type="ECO:0000313" key="3">
    <source>
        <dbReference type="Proteomes" id="UP001500393"/>
    </source>
</evidence>
<protein>
    <recommendedName>
        <fullName evidence="1">F5/8 type C domain-containing protein</fullName>
    </recommendedName>
</protein>
<dbReference type="Gene3D" id="2.60.120.260">
    <property type="entry name" value="Galactose-binding domain-like"/>
    <property type="match status" value="1"/>
</dbReference>
<dbReference type="InterPro" id="IPR000421">
    <property type="entry name" value="FA58C"/>
</dbReference>
<accession>A0ABN2CBS9</accession>
<dbReference type="RefSeq" id="WP_344209343.1">
    <property type="nucleotide sequence ID" value="NZ_BAAAOS010000006.1"/>
</dbReference>
<dbReference type="EMBL" id="BAAAOS010000006">
    <property type="protein sequence ID" value="GAA1555023.1"/>
    <property type="molecule type" value="Genomic_DNA"/>
</dbReference>
<comment type="caution">
    <text evidence="2">The sequence shown here is derived from an EMBL/GenBank/DDBJ whole genome shotgun (WGS) entry which is preliminary data.</text>
</comment>
<evidence type="ECO:0000259" key="1">
    <source>
        <dbReference type="PROSITE" id="PS50022"/>
    </source>
</evidence>
<dbReference type="PROSITE" id="PS50022">
    <property type="entry name" value="FA58C_3"/>
    <property type="match status" value="1"/>
</dbReference>
<dbReference type="Proteomes" id="UP001500393">
    <property type="component" value="Unassembled WGS sequence"/>
</dbReference>
<dbReference type="InterPro" id="IPR008979">
    <property type="entry name" value="Galactose-bd-like_sf"/>
</dbReference>
<reference evidence="2 3" key="1">
    <citation type="journal article" date="2019" name="Int. J. Syst. Evol. Microbiol.">
        <title>The Global Catalogue of Microorganisms (GCM) 10K type strain sequencing project: providing services to taxonomists for standard genome sequencing and annotation.</title>
        <authorList>
            <consortium name="The Broad Institute Genomics Platform"/>
            <consortium name="The Broad Institute Genome Sequencing Center for Infectious Disease"/>
            <person name="Wu L."/>
            <person name="Ma J."/>
        </authorList>
    </citation>
    <scope>NUCLEOTIDE SEQUENCE [LARGE SCALE GENOMIC DNA]</scope>
    <source>
        <strain evidence="2 3">JCM 14969</strain>
    </source>
</reference>
<organism evidence="2 3">
    <name type="scientific">Kribbella sancticallisti</name>
    <dbReference type="NCBI Taxonomy" id="460087"/>
    <lineage>
        <taxon>Bacteria</taxon>
        <taxon>Bacillati</taxon>
        <taxon>Actinomycetota</taxon>
        <taxon>Actinomycetes</taxon>
        <taxon>Propionibacteriales</taxon>
        <taxon>Kribbellaceae</taxon>
        <taxon>Kribbella</taxon>
    </lineage>
</organism>